<feature type="transmembrane region" description="Helical" evidence="11">
    <location>
        <begin position="32"/>
        <end position="51"/>
    </location>
</feature>
<evidence type="ECO:0000259" key="12">
    <source>
        <dbReference type="Pfam" id="PF00892"/>
    </source>
</evidence>
<dbReference type="GO" id="GO:0009245">
    <property type="term" value="P:lipid A biosynthetic process"/>
    <property type="evidence" value="ECO:0007669"/>
    <property type="project" value="UniProtKB-KW"/>
</dbReference>
<dbReference type="Gene3D" id="1.10.3730.20">
    <property type="match status" value="1"/>
</dbReference>
<comment type="subcellular location">
    <subcellularLocation>
        <location evidence="1">Cell membrane</location>
        <topology evidence="1">Multi-pass membrane protein</topology>
    </subcellularLocation>
</comment>
<dbReference type="SUPFAM" id="SSF103481">
    <property type="entry name" value="Multidrug resistance efflux transporter EmrE"/>
    <property type="match status" value="1"/>
</dbReference>
<protein>
    <submittedName>
        <fullName evidence="13">Putative membrane protein</fullName>
    </submittedName>
</protein>
<dbReference type="EMBL" id="JACHGJ010000002">
    <property type="protein sequence ID" value="MBB6479769.1"/>
    <property type="molecule type" value="Genomic_DNA"/>
</dbReference>
<dbReference type="GO" id="GO:0005886">
    <property type="term" value="C:plasma membrane"/>
    <property type="evidence" value="ECO:0007669"/>
    <property type="project" value="UniProtKB-SubCell"/>
</dbReference>
<evidence type="ECO:0000313" key="13">
    <source>
        <dbReference type="EMBL" id="MBB6479769.1"/>
    </source>
</evidence>
<keyword evidence="10 11" id="KW-0472">Membrane</keyword>
<dbReference type="InterPro" id="IPR000620">
    <property type="entry name" value="EamA_dom"/>
</dbReference>
<evidence type="ECO:0000256" key="4">
    <source>
        <dbReference type="ARBA" id="ARBA00022519"/>
    </source>
</evidence>
<evidence type="ECO:0000313" key="14">
    <source>
        <dbReference type="Proteomes" id="UP000587760"/>
    </source>
</evidence>
<evidence type="ECO:0000256" key="9">
    <source>
        <dbReference type="ARBA" id="ARBA00023098"/>
    </source>
</evidence>
<evidence type="ECO:0000256" key="5">
    <source>
        <dbReference type="ARBA" id="ARBA00022556"/>
    </source>
</evidence>
<feature type="transmembrane region" description="Helical" evidence="11">
    <location>
        <begin position="87"/>
        <end position="104"/>
    </location>
</feature>
<feature type="domain" description="EamA" evidence="12">
    <location>
        <begin position="18"/>
        <end position="103"/>
    </location>
</feature>
<evidence type="ECO:0000256" key="3">
    <source>
        <dbReference type="ARBA" id="ARBA00022516"/>
    </source>
</evidence>
<keyword evidence="3" id="KW-0444">Lipid biosynthesis</keyword>
<comment type="caution">
    <text evidence="13">The sequence shown here is derived from an EMBL/GenBank/DDBJ whole genome shotgun (WGS) entry which is preliminary data.</text>
</comment>
<proteinExistence type="predicted"/>
<feature type="transmembrane region" description="Helical" evidence="11">
    <location>
        <begin position="63"/>
        <end position="81"/>
    </location>
</feature>
<dbReference type="InterPro" id="IPR037185">
    <property type="entry name" value="EmrE-like"/>
</dbReference>
<dbReference type="PANTHER" id="PTHR30561:SF9">
    <property type="entry name" value="4-AMINO-4-DEOXY-L-ARABINOSE-PHOSPHOUNDECAPRENOL FLIPPASE SUBUNIT ARNF-RELATED"/>
    <property type="match status" value="1"/>
</dbReference>
<organism evidence="13 14">
    <name type="scientific">Spirochaeta isovalerica</name>
    <dbReference type="NCBI Taxonomy" id="150"/>
    <lineage>
        <taxon>Bacteria</taxon>
        <taxon>Pseudomonadati</taxon>
        <taxon>Spirochaetota</taxon>
        <taxon>Spirochaetia</taxon>
        <taxon>Spirochaetales</taxon>
        <taxon>Spirochaetaceae</taxon>
        <taxon>Spirochaeta</taxon>
    </lineage>
</organism>
<evidence type="ECO:0000256" key="7">
    <source>
        <dbReference type="ARBA" id="ARBA00022985"/>
    </source>
</evidence>
<dbReference type="AlphaFoldDB" id="A0A841RA15"/>
<evidence type="ECO:0000256" key="1">
    <source>
        <dbReference type="ARBA" id="ARBA00004651"/>
    </source>
</evidence>
<dbReference type="PANTHER" id="PTHR30561">
    <property type="entry name" value="SMR FAMILY PROTON-DEPENDENT DRUG EFFLUX TRANSPORTER SUGE"/>
    <property type="match status" value="1"/>
</dbReference>
<dbReference type="GO" id="GO:0022857">
    <property type="term" value="F:transmembrane transporter activity"/>
    <property type="evidence" value="ECO:0007669"/>
    <property type="project" value="InterPro"/>
</dbReference>
<dbReference type="RefSeq" id="WP_184745293.1">
    <property type="nucleotide sequence ID" value="NZ_JACHGJ010000002.1"/>
</dbReference>
<evidence type="ECO:0000256" key="2">
    <source>
        <dbReference type="ARBA" id="ARBA00022475"/>
    </source>
</evidence>
<evidence type="ECO:0000256" key="6">
    <source>
        <dbReference type="ARBA" id="ARBA00022692"/>
    </source>
</evidence>
<dbReference type="Pfam" id="PF00892">
    <property type="entry name" value="EamA"/>
    <property type="match status" value="1"/>
</dbReference>
<evidence type="ECO:0000256" key="11">
    <source>
        <dbReference type="SAM" id="Phobius"/>
    </source>
</evidence>
<keyword evidence="6 11" id="KW-0812">Transmembrane</keyword>
<keyword evidence="14" id="KW-1185">Reference proteome</keyword>
<sequence>MIYLLMISMCLAASTGQILVKKGLNRKKPYYWDFYIFAGVFLVLLSPFLYMKAVQTAGLSGAFGLNGISYIIVYLLGVTVLGEKGSFLQTLGILLISGGVFIWSI</sequence>
<dbReference type="InterPro" id="IPR000390">
    <property type="entry name" value="Small_drug/metabolite_transptr"/>
</dbReference>
<evidence type="ECO:0000256" key="10">
    <source>
        <dbReference type="ARBA" id="ARBA00023136"/>
    </source>
</evidence>
<reference evidence="13 14" key="1">
    <citation type="submission" date="2020-08" db="EMBL/GenBank/DDBJ databases">
        <title>Genomic Encyclopedia of Type Strains, Phase IV (KMG-IV): sequencing the most valuable type-strain genomes for metagenomic binning, comparative biology and taxonomic classification.</title>
        <authorList>
            <person name="Goeker M."/>
        </authorList>
    </citation>
    <scope>NUCLEOTIDE SEQUENCE [LARGE SCALE GENOMIC DNA]</scope>
    <source>
        <strain evidence="13 14">DSM 2461</strain>
    </source>
</reference>
<keyword evidence="2" id="KW-1003">Cell membrane</keyword>
<keyword evidence="9" id="KW-0443">Lipid metabolism</keyword>
<keyword evidence="8 11" id="KW-1133">Transmembrane helix</keyword>
<keyword evidence="4" id="KW-0997">Cell inner membrane</keyword>
<accession>A0A841RA15</accession>
<dbReference type="Proteomes" id="UP000587760">
    <property type="component" value="Unassembled WGS sequence"/>
</dbReference>
<dbReference type="GO" id="GO:0009103">
    <property type="term" value="P:lipopolysaccharide biosynthetic process"/>
    <property type="evidence" value="ECO:0007669"/>
    <property type="project" value="UniProtKB-KW"/>
</dbReference>
<keyword evidence="7" id="KW-0448">Lipopolysaccharide biosynthesis</keyword>
<gene>
    <name evidence="13" type="ORF">HNR50_001427</name>
</gene>
<keyword evidence="5" id="KW-0441">Lipid A biosynthesis</keyword>
<name>A0A841RA15_9SPIO</name>
<evidence type="ECO:0000256" key="8">
    <source>
        <dbReference type="ARBA" id="ARBA00022989"/>
    </source>
</evidence>